<gene>
    <name evidence="2" type="ORF">EYF80_017581</name>
</gene>
<comment type="caution">
    <text evidence="2">The sequence shown here is derived from an EMBL/GenBank/DDBJ whole genome shotgun (WGS) entry which is preliminary data.</text>
</comment>
<dbReference type="AlphaFoldDB" id="A0A4Z2I4J0"/>
<dbReference type="OrthoDB" id="10381955at2759"/>
<accession>A0A4Z2I4J0</accession>
<reference evidence="2 3" key="1">
    <citation type="submission" date="2019-03" db="EMBL/GenBank/DDBJ databases">
        <title>First draft genome of Liparis tanakae, snailfish: a comprehensive survey of snailfish specific genes.</title>
        <authorList>
            <person name="Kim W."/>
            <person name="Song I."/>
            <person name="Jeong J.-H."/>
            <person name="Kim D."/>
            <person name="Kim S."/>
            <person name="Ryu S."/>
            <person name="Song J.Y."/>
            <person name="Lee S.K."/>
        </authorList>
    </citation>
    <scope>NUCLEOTIDE SEQUENCE [LARGE SCALE GENOMIC DNA]</scope>
    <source>
        <tissue evidence="2">Muscle</tissue>
    </source>
</reference>
<organism evidence="2 3">
    <name type="scientific">Liparis tanakae</name>
    <name type="common">Tanaka's snailfish</name>
    <dbReference type="NCBI Taxonomy" id="230148"/>
    <lineage>
        <taxon>Eukaryota</taxon>
        <taxon>Metazoa</taxon>
        <taxon>Chordata</taxon>
        <taxon>Craniata</taxon>
        <taxon>Vertebrata</taxon>
        <taxon>Euteleostomi</taxon>
        <taxon>Actinopterygii</taxon>
        <taxon>Neopterygii</taxon>
        <taxon>Teleostei</taxon>
        <taxon>Neoteleostei</taxon>
        <taxon>Acanthomorphata</taxon>
        <taxon>Eupercaria</taxon>
        <taxon>Perciformes</taxon>
        <taxon>Cottioidei</taxon>
        <taxon>Cottales</taxon>
        <taxon>Liparidae</taxon>
        <taxon>Liparis</taxon>
    </lineage>
</organism>
<evidence type="ECO:0000256" key="1">
    <source>
        <dbReference type="SAM" id="MobiDB-lite"/>
    </source>
</evidence>
<keyword evidence="3" id="KW-1185">Reference proteome</keyword>
<dbReference type="EMBL" id="SRLO01000141">
    <property type="protein sequence ID" value="TNN72153.1"/>
    <property type="molecule type" value="Genomic_DNA"/>
</dbReference>
<proteinExistence type="predicted"/>
<evidence type="ECO:0000313" key="3">
    <source>
        <dbReference type="Proteomes" id="UP000314294"/>
    </source>
</evidence>
<name>A0A4Z2I4J0_9TELE</name>
<feature type="region of interest" description="Disordered" evidence="1">
    <location>
        <begin position="1"/>
        <end position="39"/>
    </location>
</feature>
<sequence>MQLNTTYTRGRSRTDAELQAARRHRKGGTTSPLTGLKTGRVERGQEISRFLDMLRSSLLDFWMEPW</sequence>
<dbReference type="Proteomes" id="UP000314294">
    <property type="component" value="Unassembled WGS sequence"/>
</dbReference>
<evidence type="ECO:0000313" key="2">
    <source>
        <dbReference type="EMBL" id="TNN72153.1"/>
    </source>
</evidence>
<protein>
    <submittedName>
        <fullName evidence="2">Uncharacterized protein</fullName>
    </submittedName>
</protein>